<keyword evidence="1" id="KW-0812">Transmembrane</keyword>
<gene>
    <name evidence="2" type="ORF">PTIM40_190</name>
</gene>
<dbReference type="EMBL" id="KP211958">
    <property type="protein sequence ID" value="AJK27608.1"/>
    <property type="molecule type" value="Genomic_DNA"/>
</dbReference>
<dbReference type="Proteomes" id="UP000032135">
    <property type="component" value="Segment"/>
</dbReference>
<name>A0A0C5AIW7_9CAUD</name>
<keyword evidence="1" id="KW-1133">Transmembrane helix</keyword>
<proteinExistence type="predicted"/>
<dbReference type="InterPro" id="IPR055631">
    <property type="entry name" value="DUF7207"/>
</dbReference>
<dbReference type="RefSeq" id="YP_009188264.1">
    <property type="nucleotide sequence ID" value="NC_028663.1"/>
</dbReference>
<evidence type="ECO:0000256" key="1">
    <source>
        <dbReference type="SAM" id="Phobius"/>
    </source>
</evidence>
<reference evidence="2 3" key="1">
    <citation type="submission" date="2014-11" db="EMBL/GenBank/DDBJ databases">
        <authorList>
            <person name="Fedida A."/>
            <person name="Lindell D."/>
        </authorList>
    </citation>
    <scope>NUCLEOTIDE SEQUENCE [LARGE SCALE GENOMIC DNA]</scope>
</reference>
<sequence>MRFESLTDKNHLLFAIKHYSNPQSVTVDDFMEDMKKFKYLKRLLKRYLKTGTLRTNLIINHLVILFNVFGEATIPLLMYKLEREYWSILKTFLIFLDRYPEFNPGSFNEVDLDMDVYDTLTSIN</sequence>
<keyword evidence="3" id="KW-1185">Reference proteome</keyword>
<dbReference type="KEGG" id="vg:26516780"/>
<organism evidence="2 3">
    <name type="scientific">Cyanophage P-TIM40</name>
    <dbReference type="NCBI Taxonomy" id="1589733"/>
    <lineage>
        <taxon>Viruses</taxon>
        <taxon>Duplodnaviria</taxon>
        <taxon>Heunggongvirae</taxon>
        <taxon>Uroviricota</taxon>
        <taxon>Caudoviricetes</taxon>
        <taxon>Pantevenvirales</taxon>
        <taxon>Kyanoviridae</taxon>
        <taxon>Libanvirus</taxon>
        <taxon>Libanvirus ptim40</taxon>
    </lineage>
</organism>
<dbReference type="Pfam" id="PF23837">
    <property type="entry name" value="DUF7207"/>
    <property type="match status" value="1"/>
</dbReference>
<accession>A0A0C5AIW7</accession>
<dbReference type="OrthoDB" id="19860at10239"/>
<dbReference type="GeneID" id="26516780"/>
<keyword evidence="1" id="KW-0472">Membrane</keyword>
<protein>
    <recommendedName>
        <fullName evidence="4">Gp189</fullName>
    </recommendedName>
</protein>
<evidence type="ECO:0000313" key="2">
    <source>
        <dbReference type="EMBL" id="AJK27608.1"/>
    </source>
</evidence>
<evidence type="ECO:0000313" key="3">
    <source>
        <dbReference type="Proteomes" id="UP000032135"/>
    </source>
</evidence>
<feature type="transmembrane region" description="Helical" evidence="1">
    <location>
        <begin position="58"/>
        <end position="79"/>
    </location>
</feature>
<evidence type="ECO:0008006" key="4">
    <source>
        <dbReference type="Google" id="ProtNLM"/>
    </source>
</evidence>